<dbReference type="EMBL" id="JARIHO010000001">
    <property type="protein sequence ID" value="KAJ7368634.1"/>
    <property type="molecule type" value="Genomic_DNA"/>
</dbReference>
<keyword evidence="3" id="KW-1185">Reference proteome</keyword>
<feature type="region of interest" description="Disordered" evidence="1">
    <location>
        <begin position="82"/>
        <end position="104"/>
    </location>
</feature>
<accession>A0AAD7F4S6</accession>
<reference evidence="2" key="1">
    <citation type="submission" date="2023-03" db="EMBL/GenBank/DDBJ databases">
        <title>Massive genome expansion in bonnet fungi (Mycena s.s.) driven by repeated elements and novel gene families across ecological guilds.</title>
        <authorList>
            <consortium name="Lawrence Berkeley National Laboratory"/>
            <person name="Harder C.B."/>
            <person name="Miyauchi S."/>
            <person name="Viragh M."/>
            <person name="Kuo A."/>
            <person name="Thoen E."/>
            <person name="Andreopoulos B."/>
            <person name="Lu D."/>
            <person name="Skrede I."/>
            <person name="Drula E."/>
            <person name="Henrissat B."/>
            <person name="Morin E."/>
            <person name="Kohler A."/>
            <person name="Barry K."/>
            <person name="LaButti K."/>
            <person name="Morin E."/>
            <person name="Salamov A."/>
            <person name="Lipzen A."/>
            <person name="Mereny Z."/>
            <person name="Hegedus B."/>
            <person name="Baldrian P."/>
            <person name="Stursova M."/>
            <person name="Weitz H."/>
            <person name="Taylor A."/>
            <person name="Grigoriev I.V."/>
            <person name="Nagy L.G."/>
            <person name="Martin F."/>
            <person name="Kauserud H."/>
        </authorList>
    </citation>
    <scope>NUCLEOTIDE SEQUENCE</scope>
    <source>
        <strain evidence="2">CBHHK002</strain>
    </source>
</reference>
<gene>
    <name evidence="2" type="ORF">DFH08DRAFT_796517</name>
</gene>
<protein>
    <recommendedName>
        <fullName evidence="4">Ribosome maturation protein SDO1/SBDS N-terminal domain-containing protein</fullName>
    </recommendedName>
</protein>
<name>A0AAD7F4S6_9AGAR</name>
<dbReference type="AlphaFoldDB" id="A0AAD7F4S6"/>
<evidence type="ECO:0000313" key="3">
    <source>
        <dbReference type="Proteomes" id="UP001218218"/>
    </source>
</evidence>
<feature type="compositionally biased region" description="Polar residues" evidence="1">
    <location>
        <begin position="130"/>
        <end position="147"/>
    </location>
</feature>
<evidence type="ECO:0000313" key="2">
    <source>
        <dbReference type="EMBL" id="KAJ7368634.1"/>
    </source>
</evidence>
<dbReference type="SUPFAM" id="SSF89895">
    <property type="entry name" value="FYSH domain"/>
    <property type="match status" value="1"/>
</dbReference>
<sequence length="147" mass="15571">MSAKVIYTYRSKAGTKEDYIVLVDQPAEYDAWKKAGAEKVATNLTFPSPNKLPTFAAPTVYVSTTGPQGLLGKPSEQQLATAFGTHVPEDEDDGETKGKKGAHKPSLNDVAVLFILKNGETQGMDGIATGPTSTNVARGNTDTRGGR</sequence>
<proteinExistence type="predicted"/>
<organism evidence="2 3">
    <name type="scientific">Mycena albidolilacea</name>
    <dbReference type="NCBI Taxonomy" id="1033008"/>
    <lineage>
        <taxon>Eukaryota</taxon>
        <taxon>Fungi</taxon>
        <taxon>Dikarya</taxon>
        <taxon>Basidiomycota</taxon>
        <taxon>Agaricomycotina</taxon>
        <taxon>Agaricomycetes</taxon>
        <taxon>Agaricomycetidae</taxon>
        <taxon>Agaricales</taxon>
        <taxon>Marasmiineae</taxon>
        <taxon>Mycenaceae</taxon>
        <taxon>Mycena</taxon>
    </lineage>
</organism>
<evidence type="ECO:0008006" key="4">
    <source>
        <dbReference type="Google" id="ProtNLM"/>
    </source>
</evidence>
<feature type="region of interest" description="Disordered" evidence="1">
    <location>
        <begin position="124"/>
        <end position="147"/>
    </location>
</feature>
<dbReference type="InterPro" id="IPR036786">
    <property type="entry name" value="Ribosome_mat_SBDS_N_sf"/>
</dbReference>
<dbReference type="Gene3D" id="3.30.1250.10">
    <property type="entry name" value="Ribosome maturation protein SBDS, N-terminal domain"/>
    <property type="match status" value="1"/>
</dbReference>
<evidence type="ECO:0000256" key="1">
    <source>
        <dbReference type="SAM" id="MobiDB-lite"/>
    </source>
</evidence>
<comment type="caution">
    <text evidence="2">The sequence shown here is derived from an EMBL/GenBank/DDBJ whole genome shotgun (WGS) entry which is preliminary data.</text>
</comment>
<dbReference type="Proteomes" id="UP001218218">
    <property type="component" value="Unassembled WGS sequence"/>
</dbReference>